<organism evidence="1 2">
    <name type="scientific">Allosphingosinicella flava</name>
    <dbReference type="NCBI Taxonomy" id="2771430"/>
    <lineage>
        <taxon>Bacteria</taxon>
        <taxon>Pseudomonadati</taxon>
        <taxon>Pseudomonadota</taxon>
        <taxon>Alphaproteobacteria</taxon>
        <taxon>Sphingomonadales</taxon>
        <taxon>Sphingomonadaceae</taxon>
        <taxon>Allosphingosinicella</taxon>
    </lineage>
</organism>
<proteinExistence type="predicted"/>
<dbReference type="AlphaFoldDB" id="A0A7T2GKK1"/>
<protein>
    <submittedName>
        <fullName evidence="1">Uncharacterized protein</fullName>
    </submittedName>
</protein>
<dbReference type="KEGG" id="sflv:IC614_02900"/>
<dbReference type="RefSeq" id="WP_200972238.1">
    <property type="nucleotide sequence ID" value="NZ_CP065592.1"/>
</dbReference>
<dbReference type="EMBL" id="CP065592">
    <property type="protein sequence ID" value="QPQ55566.1"/>
    <property type="molecule type" value="Genomic_DNA"/>
</dbReference>
<sequence length="85" mass="9081">MSAAGRIAEDYLLGEADTLQAIAEGYAAAVQTGKFANRSIKPEQARLFAAEFRTRADALYIIAPSLRQHLESGLSRASLNRGEGG</sequence>
<evidence type="ECO:0000313" key="2">
    <source>
        <dbReference type="Proteomes" id="UP000594873"/>
    </source>
</evidence>
<reference evidence="1 2" key="1">
    <citation type="submission" date="2020-11" db="EMBL/GenBank/DDBJ databases">
        <title>Genome seq and assembly of Sphingosinicella sp.</title>
        <authorList>
            <person name="Chhetri G."/>
        </authorList>
    </citation>
    <scope>NUCLEOTIDE SEQUENCE [LARGE SCALE GENOMIC DNA]</scope>
    <source>
        <strain evidence="1 2">UDD2</strain>
    </source>
</reference>
<gene>
    <name evidence="1" type="ORF">IC614_02900</name>
</gene>
<accession>A0A7T2GKK1</accession>
<keyword evidence="2" id="KW-1185">Reference proteome</keyword>
<dbReference type="Proteomes" id="UP000594873">
    <property type="component" value="Chromosome"/>
</dbReference>
<name>A0A7T2GKK1_9SPHN</name>
<evidence type="ECO:0000313" key="1">
    <source>
        <dbReference type="EMBL" id="QPQ55566.1"/>
    </source>
</evidence>